<evidence type="ECO:0000256" key="2">
    <source>
        <dbReference type="SAM" id="Phobius"/>
    </source>
</evidence>
<name>A0A3L7A5S0_9MICO</name>
<evidence type="ECO:0000256" key="1">
    <source>
        <dbReference type="SAM" id="MobiDB-lite"/>
    </source>
</evidence>
<keyword evidence="2" id="KW-0812">Transmembrane</keyword>
<keyword evidence="2" id="KW-0472">Membrane</keyword>
<dbReference type="Pfam" id="PF14012">
    <property type="entry name" value="DUF4229"/>
    <property type="match status" value="1"/>
</dbReference>
<dbReference type="EMBL" id="RCUX01000006">
    <property type="protein sequence ID" value="RLP75683.1"/>
    <property type="molecule type" value="Genomic_DNA"/>
</dbReference>
<feature type="compositionally biased region" description="Basic and acidic residues" evidence="1">
    <location>
        <begin position="59"/>
        <end position="68"/>
    </location>
</feature>
<evidence type="ECO:0000313" key="4">
    <source>
        <dbReference type="Proteomes" id="UP000272503"/>
    </source>
</evidence>
<keyword evidence="2" id="KW-1133">Transmembrane helix</keyword>
<keyword evidence="4" id="KW-1185">Reference proteome</keyword>
<reference evidence="3 4" key="1">
    <citation type="submission" date="2018-10" db="EMBL/GenBank/DDBJ databases">
        <authorList>
            <person name="Li J."/>
        </authorList>
    </citation>
    <scope>NUCLEOTIDE SEQUENCE [LARGE SCALE GENOMIC DNA]</scope>
    <source>
        <strain evidence="3 4">IF 016277</strain>
    </source>
</reference>
<dbReference type="Proteomes" id="UP000272503">
    <property type="component" value="Unassembled WGS sequence"/>
</dbReference>
<sequence length="110" mass="12019">MRSVILFSLLRLLAFAAPLALLLMLNVPPMWAAIAAAVLGFALSLVFLRTPRERVATSLYEARHPVHGEDEDVEDDYLDDEDDLLDHEEADLPTAGEAEVTSSAPTGTEK</sequence>
<feature type="compositionally biased region" description="Polar residues" evidence="1">
    <location>
        <begin position="100"/>
        <end position="110"/>
    </location>
</feature>
<feature type="region of interest" description="Disordered" evidence="1">
    <location>
        <begin position="59"/>
        <end position="110"/>
    </location>
</feature>
<comment type="caution">
    <text evidence="3">The sequence shown here is derived from an EMBL/GenBank/DDBJ whole genome shotgun (WGS) entry which is preliminary data.</text>
</comment>
<dbReference type="RefSeq" id="WP_121648658.1">
    <property type="nucleotide sequence ID" value="NZ_RCUX01000006.1"/>
</dbReference>
<feature type="compositionally biased region" description="Acidic residues" evidence="1">
    <location>
        <begin position="69"/>
        <end position="91"/>
    </location>
</feature>
<gene>
    <name evidence="3" type="ORF">D9V32_09450</name>
</gene>
<accession>A0A3L7A5S0</accession>
<proteinExistence type="predicted"/>
<dbReference type="AlphaFoldDB" id="A0A3L7A5S0"/>
<feature type="transmembrane region" description="Helical" evidence="2">
    <location>
        <begin position="30"/>
        <end position="48"/>
    </location>
</feature>
<organism evidence="3 4">
    <name type="scientific">Mycetocola tolaasinivorans</name>
    <dbReference type="NCBI Taxonomy" id="76635"/>
    <lineage>
        <taxon>Bacteria</taxon>
        <taxon>Bacillati</taxon>
        <taxon>Actinomycetota</taxon>
        <taxon>Actinomycetes</taxon>
        <taxon>Micrococcales</taxon>
        <taxon>Microbacteriaceae</taxon>
        <taxon>Mycetocola</taxon>
    </lineage>
</organism>
<dbReference type="InterPro" id="IPR025323">
    <property type="entry name" value="DUF4229"/>
</dbReference>
<evidence type="ECO:0000313" key="3">
    <source>
        <dbReference type="EMBL" id="RLP75683.1"/>
    </source>
</evidence>
<protein>
    <submittedName>
        <fullName evidence="3">DUF4229 domain-containing protein</fullName>
    </submittedName>
</protein>